<dbReference type="GO" id="GO:0005524">
    <property type="term" value="F:ATP binding"/>
    <property type="evidence" value="ECO:0007669"/>
    <property type="project" value="UniProtKB-KW"/>
</dbReference>
<gene>
    <name evidence="11" type="ORF">S03H2_04943</name>
</gene>
<keyword evidence="4" id="KW-0067">ATP-binding</keyword>
<protein>
    <recommendedName>
        <fullName evidence="1">valine--tRNA ligase</fullName>
        <ecNumber evidence="1">6.1.1.9</ecNumber>
    </recommendedName>
    <alternativeName>
        <fullName evidence="7">Valyl-tRNA synthetase</fullName>
    </alternativeName>
</protein>
<evidence type="ECO:0000259" key="10">
    <source>
        <dbReference type="Pfam" id="PF08264"/>
    </source>
</evidence>
<name>X1DQI3_9ZZZZ</name>
<evidence type="ECO:0000256" key="2">
    <source>
        <dbReference type="ARBA" id="ARBA00022598"/>
    </source>
</evidence>
<keyword evidence="2" id="KW-0436">Ligase</keyword>
<dbReference type="Pfam" id="PF00133">
    <property type="entry name" value="tRNA-synt_1"/>
    <property type="match status" value="1"/>
</dbReference>
<dbReference type="CDD" id="cd07962">
    <property type="entry name" value="Anticodon_Ia_Val"/>
    <property type="match status" value="1"/>
</dbReference>
<evidence type="ECO:0000256" key="5">
    <source>
        <dbReference type="ARBA" id="ARBA00022917"/>
    </source>
</evidence>
<dbReference type="SUPFAM" id="SSF52374">
    <property type="entry name" value="Nucleotidylyl transferase"/>
    <property type="match status" value="1"/>
</dbReference>
<comment type="catalytic activity">
    <reaction evidence="8">
        <text>tRNA(Val) + L-valine + ATP = L-valyl-tRNA(Val) + AMP + diphosphate</text>
        <dbReference type="Rhea" id="RHEA:10704"/>
        <dbReference type="Rhea" id="RHEA-COMP:9672"/>
        <dbReference type="Rhea" id="RHEA-COMP:9708"/>
        <dbReference type="ChEBI" id="CHEBI:30616"/>
        <dbReference type="ChEBI" id="CHEBI:33019"/>
        <dbReference type="ChEBI" id="CHEBI:57762"/>
        <dbReference type="ChEBI" id="CHEBI:78442"/>
        <dbReference type="ChEBI" id="CHEBI:78537"/>
        <dbReference type="ChEBI" id="CHEBI:456215"/>
        <dbReference type="EC" id="6.1.1.9"/>
    </reaction>
</comment>
<feature type="domain" description="Methionyl/Valyl/Leucyl/Isoleucyl-tRNA synthetase anticodon-binding" evidence="10">
    <location>
        <begin position="84"/>
        <end position="134"/>
    </location>
</feature>
<keyword evidence="3" id="KW-0547">Nucleotide-binding</keyword>
<dbReference type="InterPro" id="IPR002303">
    <property type="entry name" value="Valyl-tRNA_ligase"/>
</dbReference>
<evidence type="ECO:0000256" key="7">
    <source>
        <dbReference type="ARBA" id="ARBA00029936"/>
    </source>
</evidence>
<dbReference type="InterPro" id="IPR009080">
    <property type="entry name" value="tRNAsynth_Ia_anticodon-bd"/>
</dbReference>
<dbReference type="Pfam" id="PF08264">
    <property type="entry name" value="Anticodon_1"/>
    <property type="match status" value="1"/>
</dbReference>
<dbReference type="GO" id="GO:0005829">
    <property type="term" value="C:cytosol"/>
    <property type="evidence" value="ECO:0007669"/>
    <property type="project" value="TreeGrafter"/>
</dbReference>
<evidence type="ECO:0000256" key="1">
    <source>
        <dbReference type="ARBA" id="ARBA00013169"/>
    </source>
</evidence>
<dbReference type="InterPro" id="IPR002300">
    <property type="entry name" value="aa-tRNA-synth_Ia"/>
</dbReference>
<feature type="non-terminal residue" evidence="11">
    <location>
        <position position="137"/>
    </location>
</feature>
<proteinExistence type="predicted"/>
<dbReference type="EMBL" id="BARU01002015">
    <property type="protein sequence ID" value="GAH23251.1"/>
    <property type="molecule type" value="Genomic_DNA"/>
</dbReference>
<evidence type="ECO:0000256" key="3">
    <source>
        <dbReference type="ARBA" id="ARBA00022741"/>
    </source>
</evidence>
<feature type="domain" description="Aminoacyl-tRNA synthetase class Ia" evidence="9">
    <location>
        <begin position="1"/>
        <end position="29"/>
    </location>
</feature>
<keyword evidence="5" id="KW-0648">Protein biosynthesis</keyword>
<comment type="caution">
    <text evidence="11">The sequence shown here is derived from an EMBL/GenBank/DDBJ whole genome shotgun (WGS) entry which is preliminary data.</text>
</comment>
<evidence type="ECO:0000256" key="6">
    <source>
        <dbReference type="ARBA" id="ARBA00023146"/>
    </source>
</evidence>
<dbReference type="Gene3D" id="1.10.730.10">
    <property type="entry name" value="Isoleucyl-tRNA Synthetase, Domain 1"/>
    <property type="match status" value="1"/>
</dbReference>
<dbReference type="GO" id="GO:0006438">
    <property type="term" value="P:valyl-tRNA aminoacylation"/>
    <property type="evidence" value="ECO:0007669"/>
    <property type="project" value="InterPro"/>
</dbReference>
<dbReference type="AlphaFoldDB" id="X1DQI3"/>
<evidence type="ECO:0000256" key="4">
    <source>
        <dbReference type="ARBA" id="ARBA00022840"/>
    </source>
</evidence>
<dbReference type="InterPro" id="IPR033705">
    <property type="entry name" value="Anticodon_Ia_Val"/>
</dbReference>
<dbReference type="SUPFAM" id="SSF47323">
    <property type="entry name" value="Anticodon-binding domain of a subclass of class I aminoacyl-tRNA synthetases"/>
    <property type="match status" value="1"/>
</dbReference>
<dbReference type="PANTHER" id="PTHR11946">
    <property type="entry name" value="VALYL-TRNA SYNTHETASES"/>
    <property type="match status" value="1"/>
</dbReference>
<dbReference type="InterPro" id="IPR013155">
    <property type="entry name" value="M/V/L/I-tRNA-synth_anticd-bd"/>
</dbReference>
<accession>X1DQI3</accession>
<dbReference type="PANTHER" id="PTHR11946:SF93">
    <property type="entry name" value="VALINE--TRNA LIGASE, CHLOROPLASTIC_MITOCHONDRIAL 2"/>
    <property type="match status" value="1"/>
</dbReference>
<dbReference type="GO" id="GO:0004832">
    <property type="term" value="F:valine-tRNA ligase activity"/>
    <property type="evidence" value="ECO:0007669"/>
    <property type="project" value="UniProtKB-EC"/>
</dbReference>
<evidence type="ECO:0000259" key="9">
    <source>
        <dbReference type="Pfam" id="PF00133"/>
    </source>
</evidence>
<keyword evidence="6" id="KW-0030">Aminoacyl-tRNA synthetase</keyword>
<evidence type="ECO:0000256" key="8">
    <source>
        <dbReference type="ARBA" id="ARBA00047552"/>
    </source>
</evidence>
<dbReference type="EC" id="6.1.1.9" evidence="1"/>
<organism evidence="11">
    <name type="scientific">marine sediment metagenome</name>
    <dbReference type="NCBI Taxonomy" id="412755"/>
    <lineage>
        <taxon>unclassified sequences</taxon>
        <taxon>metagenomes</taxon>
        <taxon>ecological metagenomes</taxon>
    </lineage>
</organism>
<sequence>MSKSKGNVIDPLKMMENYGTDAFRFALISPQSDSPYLPFSEDRVRGYRNFANKIWNASRFVLMNLEDFVPKGKEPNPELIRLSDKWILNLYFSLIEEVTLNLENFEFSQAAHRLYQFFWEEFCDWYIELVKFRLLDK</sequence>
<evidence type="ECO:0000313" key="11">
    <source>
        <dbReference type="EMBL" id="GAH23251.1"/>
    </source>
</evidence>
<reference evidence="11" key="1">
    <citation type="journal article" date="2014" name="Front. Microbiol.">
        <title>High frequency of phylogenetically diverse reductive dehalogenase-homologous genes in deep subseafloor sedimentary metagenomes.</title>
        <authorList>
            <person name="Kawai M."/>
            <person name="Futagami T."/>
            <person name="Toyoda A."/>
            <person name="Takaki Y."/>
            <person name="Nishi S."/>
            <person name="Hori S."/>
            <person name="Arai W."/>
            <person name="Tsubouchi T."/>
            <person name="Morono Y."/>
            <person name="Uchiyama I."/>
            <person name="Ito T."/>
            <person name="Fujiyama A."/>
            <person name="Inagaki F."/>
            <person name="Takami H."/>
        </authorList>
    </citation>
    <scope>NUCLEOTIDE SEQUENCE</scope>
    <source>
        <strain evidence="11">Expedition CK06-06</strain>
    </source>
</reference>